<dbReference type="InterPro" id="IPR032508">
    <property type="entry name" value="FecR_C"/>
</dbReference>
<accession>A0ABT4LDN4</accession>
<dbReference type="PANTHER" id="PTHR30273">
    <property type="entry name" value="PERIPLASMIC SIGNAL SENSOR AND SIGMA FACTOR ACTIVATOR FECR-RELATED"/>
    <property type="match status" value="1"/>
</dbReference>
<dbReference type="Pfam" id="PF16344">
    <property type="entry name" value="FecR_C"/>
    <property type="match status" value="1"/>
</dbReference>
<dbReference type="InterPro" id="IPR012373">
    <property type="entry name" value="Ferrdict_sens_TM"/>
</dbReference>
<name>A0ABT4LDN4_9SPHI</name>
<keyword evidence="1" id="KW-0472">Membrane</keyword>
<evidence type="ECO:0000313" key="5">
    <source>
        <dbReference type="Proteomes" id="UP001144347"/>
    </source>
</evidence>
<dbReference type="Gene3D" id="2.60.120.1440">
    <property type="match status" value="1"/>
</dbReference>
<dbReference type="PIRSF" id="PIRSF018266">
    <property type="entry name" value="FecR"/>
    <property type="match status" value="1"/>
</dbReference>
<keyword evidence="1" id="KW-1133">Transmembrane helix</keyword>
<comment type="caution">
    <text evidence="4">The sequence shown here is derived from an EMBL/GenBank/DDBJ whole genome shotgun (WGS) entry which is preliminary data.</text>
</comment>
<dbReference type="Proteomes" id="UP001144347">
    <property type="component" value="Unassembled WGS sequence"/>
</dbReference>
<evidence type="ECO:0000313" key="4">
    <source>
        <dbReference type="EMBL" id="MCZ4245283.1"/>
    </source>
</evidence>
<dbReference type="Gene3D" id="3.55.50.30">
    <property type="match status" value="1"/>
</dbReference>
<feature type="domain" description="FecR protein" evidence="2">
    <location>
        <begin position="118"/>
        <end position="205"/>
    </location>
</feature>
<dbReference type="RefSeq" id="WP_269428339.1">
    <property type="nucleotide sequence ID" value="NZ_JAPWGM010000005.1"/>
</dbReference>
<feature type="transmembrane region" description="Helical" evidence="1">
    <location>
        <begin position="86"/>
        <end position="104"/>
    </location>
</feature>
<protein>
    <submittedName>
        <fullName evidence="4">FecR domain-containing protein</fullName>
    </submittedName>
</protein>
<organism evidence="4 5">
    <name type="scientific">Pedobacter punctiformis</name>
    <dbReference type="NCBI Taxonomy" id="3004097"/>
    <lineage>
        <taxon>Bacteria</taxon>
        <taxon>Pseudomonadati</taxon>
        <taxon>Bacteroidota</taxon>
        <taxon>Sphingobacteriia</taxon>
        <taxon>Sphingobacteriales</taxon>
        <taxon>Sphingobacteriaceae</taxon>
        <taxon>Pedobacter</taxon>
    </lineage>
</organism>
<evidence type="ECO:0000256" key="1">
    <source>
        <dbReference type="SAM" id="Phobius"/>
    </source>
</evidence>
<dbReference type="PANTHER" id="PTHR30273:SF2">
    <property type="entry name" value="PROTEIN FECR"/>
    <property type="match status" value="1"/>
</dbReference>
<proteinExistence type="predicted"/>
<reference evidence="4" key="1">
    <citation type="submission" date="2022-12" db="EMBL/GenBank/DDBJ databases">
        <title>Genome sequence of HCMS5-2.</title>
        <authorList>
            <person name="Woo H."/>
        </authorList>
    </citation>
    <scope>NUCLEOTIDE SEQUENCE</scope>
    <source>
        <strain evidence="4">HCMS5-2</strain>
    </source>
</reference>
<dbReference type="EMBL" id="JAPWGM010000005">
    <property type="protein sequence ID" value="MCZ4245283.1"/>
    <property type="molecule type" value="Genomic_DNA"/>
</dbReference>
<gene>
    <name evidence="4" type="ORF">O0955_14830</name>
</gene>
<dbReference type="Pfam" id="PF04773">
    <property type="entry name" value="FecR"/>
    <property type="match status" value="1"/>
</dbReference>
<sequence length="316" mass="35842">MDEKYTYINDDLLAKYLLDEASETERTAVDKWVNEHPLNLKYLEDLKTILEKSKLQPDQHIDEYEALERLNARLIKQNKGNSYLKILRIAAIITVVCGIGWFMYLNTIASNVNVHSTNQVLTKSLPDGSVAILNKESTLSYKGGFFKKIRDVNLKGEAFFKVEPDKSKPFIIKVNDVTVTVVGTSFNVKSINGETIVIVETGIVKVNNARDSVRLVAGERVKLQSNQQHLNKAFSKDKLYNYYYTNELVCDNTPLQELVPVLNEKFNANIVISNPEIKTLPISTTFKNESLNQILNVIAQTFKIKVVTRNGIIELK</sequence>
<feature type="domain" description="Protein FecR C-terminal" evidence="3">
    <location>
        <begin position="248"/>
        <end position="310"/>
    </location>
</feature>
<dbReference type="InterPro" id="IPR006860">
    <property type="entry name" value="FecR"/>
</dbReference>
<evidence type="ECO:0000259" key="3">
    <source>
        <dbReference type="Pfam" id="PF16344"/>
    </source>
</evidence>
<keyword evidence="5" id="KW-1185">Reference proteome</keyword>
<evidence type="ECO:0000259" key="2">
    <source>
        <dbReference type="Pfam" id="PF04773"/>
    </source>
</evidence>
<keyword evidence="1" id="KW-0812">Transmembrane</keyword>